<keyword evidence="6" id="KW-1185">Reference proteome</keyword>
<dbReference type="InterPro" id="IPR036390">
    <property type="entry name" value="WH_DNA-bd_sf"/>
</dbReference>
<dbReference type="InterPro" id="IPR036388">
    <property type="entry name" value="WH-like_DNA-bd_sf"/>
</dbReference>
<dbReference type="Proteomes" id="UP001197247">
    <property type="component" value="Unassembled WGS sequence"/>
</dbReference>
<dbReference type="RefSeq" id="WP_214154645.1">
    <property type="nucleotide sequence ID" value="NZ_JAHBAY010000002.1"/>
</dbReference>
<evidence type="ECO:0000256" key="2">
    <source>
        <dbReference type="ARBA" id="ARBA00023125"/>
    </source>
</evidence>
<dbReference type="InterPro" id="IPR051081">
    <property type="entry name" value="HTH_MetalResp_TranReg"/>
</dbReference>
<organism evidence="5 6">
    <name type="scientific">Kineosporia corallincola</name>
    <dbReference type="NCBI Taxonomy" id="2835133"/>
    <lineage>
        <taxon>Bacteria</taxon>
        <taxon>Bacillati</taxon>
        <taxon>Actinomycetota</taxon>
        <taxon>Actinomycetes</taxon>
        <taxon>Kineosporiales</taxon>
        <taxon>Kineosporiaceae</taxon>
        <taxon>Kineosporia</taxon>
    </lineage>
</organism>
<comment type="caution">
    <text evidence="5">The sequence shown here is derived from an EMBL/GenBank/DDBJ whole genome shotgun (WGS) entry which is preliminary data.</text>
</comment>
<keyword evidence="1" id="KW-0805">Transcription regulation</keyword>
<sequence length="177" mass="19210">MSSLEQLRALAHPVRLRLLSLLTGTAMSAAEAGRELDLSQAGVSYHLRVLERAGLVHVVEVVRLRGGQAKRYRHDSSARPFQVDDAHTPGPIGEGADERAAYVEALAAELVRRSQQRAPGLQTSTDAEVWVDAQTWRHVVALVGQASAMLHERARPPRAPGTSPVSMTAALFPVRRS</sequence>
<proteinExistence type="predicted"/>
<keyword evidence="2" id="KW-0238">DNA-binding</keyword>
<evidence type="ECO:0000256" key="3">
    <source>
        <dbReference type="ARBA" id="ARBA00023163"/>
    </source>
</evidence>
<dbReference type="PRINTS" id="PR00778">
    <property type="entry name" value="HTHARSR"/>
</dbReference>
<dbReference type="PANTHER" id="PTHR33154:SF33">
    <property type="entry name" value="TRANSCRIPTIONAL REPRESSOR SDPR"/>
    <property type="match status" value="1"/>
</dbReference>
<dbReference type="EMBL" id="JAHBAY010000002">
    <property type="protein sequence ID" value="MBT0768346.1"/>
    <property type="molecule type" value="Genomic_DNA"/>
</dbReference>
<dbReference type="SUPFAM" id="SSF46785">
    <property type="entry name" value="Winged helix' DNA-binding domain"/>
    <property type="match status" value="1"/>
</dbReference>
<dbReference type="InterPro" id="IPR011991">
    <property type="entry name" value="ArsR-like_HTH"/>
</dbReference>
<protein>
    <submittedName>
        <fullName evidence="5">Helix-turn-helix transcriptional regulator</fullName>
    </submittedName>
</protein>
<reference evidence="5 6" key="1">
    <citation type="submission" date="2021-05" db="EMBL/GenBank/DDBJ databases">
        <title>Kineosporia and Streptomyces sp. nov. two new marine actinobacteria isolated from Coral.</title>
        <authorList>
            <person name="Buangrab K."/>
            <person name="Sutthacheep M."/>
            <person name="Yeemin T."/>
            <person name="Harunari E."/>
            <person name="Igarashi Y."/>
            <person name="Kanchanasin P."/>
            <person name="Tanasupawat S."/>
            <person name="Phongsopitanun W."/>
        </authorList>
    </citation>
    <scope>NUCLEOTIDE SEQUENCE [LARGE SCALE GENOMIC DNA]</scope>
    <source>
        <strain evidence="5 6">J2-2</strain>
    </source>
</reference>
<evidence type="ECO:0000256" key="1">
    <source>
        <dbReference type="ARBA" id="ARBA00023015"/>
    </source>
</evidence>
<dbReference type="SMART" id="SM00418">
    <property type="entry name" value="HTH_ARSR"/>
    <property type="match status" value="1"/>
</dbReference>
<dbReference type="Pfam" id="PF12840">
    <property type="entry name" value="HTH_20"/>
    <property type="match status" value="1"/>
</dbReference>
<evidence type="ECO:0000259" key="4">
    <source>
        <dbReference type="PROSITE" id="PS50987"/>
    </source>
</evidence>
<dbReference type="PANTHER" id="PTHR33154">
    <property type="entry name" value="TRANSCRIPTIONAL REGULATOR, ARSR FAMILY"/>
    <property type="match status" value="1"/>
</dbReference>
<dbReference type="CDD" id="cd00090">
    <property type="entry name" value="HTH_ARSR"/>
    <property type="match status" value="1"/>
</dbReference>
<dbReference type="InterPro" id="IPR001845">
    <property type="entry name" value="HTH_ArsR_DNA-bd_dom"/>
</dbReference>
<dbReference type="Gene3D" id="1.10.10.10">
    <property type="entry name" value="Winged helix-like DNA-binding domain superfamily/Winged helix DNA-binding domain"/>
    <property type="match status" value="1"/>
</dbReference>
<name>A0ABS5TBA5_9ACTN</name>
<feature type="domain" description="HTH arsR-type" evidence="4">
    <location>
        <begin position="1"/>
        <end position="90"/>
    </location>
</feature>
<evidence type="ECO:0000313" key="6">
    <source>
        <dbReference type="Proteomes" id="UP001197247"/>
    </source>
</evidence>
<keyword evidence="3" id="KW-0804">Transcription</keyword>
<gene>
    <name evidence="5" type="ORF">KIH74_05390</name>
</gene>
<accession>A0ABS5TBA5</accession>
<evidence type="ECO:0000313" key="5">
    <source>
        <dbReference type="EMBL" id="MBT0768346.1"/>
    </source>
</evidence>
<dbReference type="PROSITE" id="PS50987">
    <property type="entry name" value="HTH_ARSR_2"/>
    <property type="match status" value="1"/>
</dbReference>